<dbReference type="EMBL" id="JBBDHD010000026">
    <property type="protein sequence ID" value="MFH7596053.1"/>
    <property type="molecule type" value="Genomic_DNA"/>
</dbReference>
<proteinExistence type="predicted"/>
<protein>
    <recommendedName>
        <fullName evidence="4">Transposase</fullName>
    </recommendedName>
</protein>
<evidence type="ECO:0000313" key="2">
    <source>
        <dbReference type="EMBL" id="MFH7596053.1"/>
    </source>
</evidence>
<evidence type="ECO:0000313" key="3">
    <source>
        <dbReference type="Proteomes" id="UP001610631"/>
    </source>
</evidence>
<reference evidence="2 3" key="1">
    <citation type="submission" date="2024-03" db="EMBL/GenBank/DDBJ databases">
        <title>Whole genome sequencing of Streptomyces racemochromogenes, to identify antimicrobial biosynthetic gene clusters.</title>
        <authorList>
            <person name="Suryawanshi P."/>
            <person name="Krishnaraj P.U."/>
            <person name="Arun Y.P."/>
            <person name="Suryawanshi M.P."/>
            <person name="Rakshit O."/>
        </authorList>
    </citation>
    <scope>NUCLEOTIDE SEQUENCE [LARGE SCALE GENOMIC DNA]</scope>
    <source>
        <strain evidence="2 3">AUDT626</strain>
    </source>
</reference>
<accession>A0ABW7PCJ4</accession>
<keyword evidence="3" id="KW-1185">Reference proteome</keyword>
<evidence type="ECO:0000256" key="1">
    <source>
        <dbReference type="SAM" id="MobiDB-lite"/>
    </source>
</evidence>
<feature type="region of interest" description="Disordered" evidence="1">
    <location>
        <begin position="72"/>
        <end position="103"/>
    </location>
</feature>
<organism evidence="2 3">
    <name type="scientific">Streptomyces racemochromogenes</name>
    <dbReference type="NCBI Taxonomy" id="67353"/>
    <lineage>
        <taxon>Bacteria</taxon>
        <taxon>Bacillati</taxon>
        <taxon>Actinomycetota</taxon>
        <taxon>Actinomycetes</taxon>
        <taxon>Kitasatosporales</taxon>
        <taxon>Streptomycetaceae</taxon>
        <taxon>Streptomyces</taxon>
    </lineage>
</organism>
<comment type="caution">
    <text evidence="2">The sequence shown here is derived from an EMBL/GenBank/DDBJ whole genome shotgun (WGS) entry which is preliminary data.</text>
</comment>
<feature type="compositionally biased region" description="Acidic residues" evidence="1">
    <location>
        <begin position="7"/>
        <end position="19"/>
    </location>
</feature>
<feature type="region of interest" description="Disordered" evidence="1">
    <location>
        <begin position="1"/>
        <end position="26"/>
    </location>
</feature>
<sequence>MRSGEVGDVDDVDSTDDENSTAVTVNIPRSGDGMYIVHLMSMCGDDRIRVELQREKALAVIGSVTGRPEWAAARRPPRLRRRQDRGSRLQLWRPSSHQEWRLE</sequence>
<dbReference type="Proteomes" id="UP001610631">
    <property type="component" value="Unassembled WGS sequence"/>
</dbReference>
<gene>
    <name evidence="2" type="ORF">WDV06_13250</name>
</gene>
<evidence type="ECO:0008006" key="4">
    <source>
        <dbReference type="Google" id="ProtNLM"/>
    </source>
</evidence>
<name>A0ABW7PCJ4_9ACTN</name>
<dbReference type="RefSeq" id="WP_395509894.1">
    <property type="nucleotide sequence ID" value="NZ_JBBDHD010000026.1"/>
</dbReference>